<dbReference type="EMBL" id="JAPDRQ010000147">
    <property type="protein sequence ID" value="KAJ9653621.1"/>
    <property type="molecule type" value="Genomic_DNA"/>
</dbReference>
<name>A0ACC3A138_9EURO</name>
<accession>A0ACC3A138</accession>
<reference evidence="1" key="1">
    <citation type="submission" date="2022-10" db="EMBL/GenBank/DDBJ databases">
        <title>Culturing micro-colonial fungi from biological soil crusts in the Mojave desert and describing Neophaeococcomyces mojavensis, and introducing the new genera and species Taxawa tesnikishii.</title>
        <authorList>
            <person name="Kurbessoian T."/>
            <person name="Stajich J.E."/>
        </authorList>
    </citation>
    <scope>NUCLEOTIDE SEQUENCE</scope>
    <source>
        <strain evidence="1">JES_112</strain>
    </source>
</reference>
<proteinExistence type="predicted"/>
<evidence type="ECO:0000313" key="1">
    <source>
        <dbReference type="EMBL" id="KAJ9653621.1"/>
    </source>
</evidence>
<organism evidence="1 2">
    <name type="scientific">Neophaeococcomyces mojaviensis</name>
    <dbReference type="NCBI Taxonomy" id="3383035"/>
    <lineage>
        <taxon>Eukaryota</taxon>
        <taxon>Fungi</taxon>
        <taxon>Dikarya</taxon>
        <taxon>Ascomycota</taxon>
        <taxon>Pezizomycotina</taxon>
        <taxon>Eurotiomycetes</taxon>
        <taxon>Chaetothyriomycetidae</taxon>
        <taxon>Chaetothyriales</taxon>
        <taxon>Chaetothyriales incertae sedis</taxon>
        <taxon>Neophaeococcomyces</taxon>
    </lineage>
</organism>
<comment type="caution">
    <text evidence="1">The sequence shown here is derived from an EMBL/GenBank/DDBJ whole genome shotgun (WGS) entry which is preliminary data.</text>
</comment>
<gene>
    <name evidence="1" type="ORF">H2198_007212</name>
</gene>
<sequence length="868" mass="96754">MARTRTSFDDGWSIHVGNDIAHSRRILAKAATANGWSDLTTEEHAEAGGEKTIVEKFGETFQVVKLRPSSSDSQWRAVDLPHDWRLGQKPARDHSLPPDYPRSWQGFFPVGVAYYRKTFQYDPPPAGRRVSITFDGIAGFSDIWFNGFWVGQQCTHYSPVSIDLTEFLRPRLEGPNVILVRSDSREAEGWWYEGGGIYRHVWLETHGEVHVVRDGVHIRTTMANEEKASVSIQVEMLNEGSNSLKLHLEASVREGDSTHVVSTVSSGSTVLASCQAQTLSLEADINNPKLWELGNGRMYSMTINVVCDDGTVRDSVSCPFGIRDVEFVDDGIMVNGKWTKIYGANIHQDWAVYGVALPDRVIEAKLELCAEIGVNAIRCAHHPPTPELVDHADRMGMLLVPENRLLSASSFSIDQLRGMVRRFRNRPSVLLWSLENEEMDVQGSPMGRAILARLIKEVNALDPDRHTIIGGVVNFDDDYHRLPTVVGMHYRVFFGVLDEYLLHIPDKPHVLDEEGLYASTRGVYDYNKERAYAGSFSTLRDVMMDTEKPAANAALMPPNFKITGNVAANLTLAYNHPKVSGTFVWTALDYIGEPTPQRWPATTSSYGGRDLCGIPKDYYWLLRSLFRPAEPIVHVFPHWTWPGKEGERIQCRAYTNCNSVEFVVNGTVVASQESSGSLVVLKDGIEYQPGEFVARGYRGSEPVAEHRQWTAQQPSQLKMIPDRSLLSVKDRDVSFIRVAVTDNNGILIPDAAIQIQFSVSGVGRLVGAHNADPSTDSYTSTTSARAFNGFVGVYIATENKPGEIRVSATADGLHAASVKLTVSENENSHRVHHALDEAKIKLFGLHLSGEDLRRMRSPMVECIDRHEI</sequence>
<protein>
    <submittedName>
        <fullName evidence="1">Uncharacterized protein</fullName>
    </submittedName>
</protein>
<keyword evidence="2" id="KW-1185">Reference proteome</keyword>
<evidence type="ECO:0000313" key="2">
    <source>
        <dbReference type="Proteomes" id="UP001172386"/>
    </source>
</evidence>
<dbReference type="Proteomes" id="UP001172386">
    <property type="component" value="Unassembled WGS sequence"/>
</dbReference>